<evidence type="ECO:0000313" key="3">
    <source>
        <dbReference type="Proteomes" id="UP001189429"/>
    </source>
</evidence>
<feature type="domain" description="PIPK" evidence="1">
    <location>
        <begin position="44"/>
        <end position="97"/>
    </location>
</feature>
<gene>
    <name evidence="2" type="ORF">PCOR1329_LOCUS35847</name>
</gene>
<name>A0ABN9T6C8_9DINO</name>
<reference evidence="2" key="1">
    <citation type="submission" date="2023-10" db="EMBL/GenBank/DDBJ databases">
        <authorList>
            <person name="Chen Y."/>
            <person name="Shah S."/>
            <person name="Dougan E. K."/>
            <person name="Thang M."/>
            <person name="Chan C."/>
        </authorList>
    </citation>
    <scope>NUCLEOTIDE SEQUENCE [LARGE SCALE GENOMIC DNA]</scope>
</reference>
<organism evidence="2 3">
    <name type="scientific">Prorocentrum cordatum</name>
    <dbReference type="NCBI Taxonomy" id="2364126"/>
    <lineage>
        <taxon>Eukaryota</taxon>
        <taxon>Sar</taxon>
        <taxon>Alveolata</taxon>
        <taxon>Dinophyceae</taxon>
        <taxon>Prorocentrales</taxon>
        <taxon>Prorocentraceae</taxon>
        <taxon>Prorocentrum</taxon>
    </lineage>
</organism>
<dbReference type="EMBL" id="CAUYUJ010014375">
    <property type="protein sequence ID" value="CAK0840387.1"/>
    <property type="molecule type" value="Genomic_DNA"/>
</dbReference>
<evidence type="ECO:0000313" key="2">
    <source>
        <dbReference type="EMBL" id="CAK0840387.1"/>
    </source>
</evidence>
<feature type="non-terminal residue" evidence="2">
    <location>
        <position position="1"/>
    </location>
</feature>
<protein>
    <recommendedName>
        <fullName evidence="1">PIPK domain-containing protein</fullName>
    </recommendedName>
</protein>
<evidence type="ECO:0000259" key="1">
    <source>
        <dbReference type="Pfam" id="PF01504"/>
    </source>
</evidence>
<dbReference type="Gene3D" id="3.30.810.10">
    <property type="entry name" value="2-Layer Sandwich"/>
    <property type="match status" value="1"/>
</dbReference>
<dbReference type="SUPFAM" id="SSF56104">
    <property type="entry name" value="SAICAR synthase-like"/>
    <property type="match status" value="1"/>
</dbReference>
<dbReference type="InterPro" id="IPR002498">
    <property type="entry name" value="PInositol-4-P-4/5-kinase_core"/>
</dbReference>
<keyword evidence="3" id="KW-1185">Reference proteome</keyword>
<accession>A0ABN9T6C8</accession>
<dbReference type="Pfam" id="PF01504">
    <property type="entry name" value="PIP5K"/>
    <property type="match status" value="1"/>
</dbReference>
<dbReference type="InterPro" id="IPR027483">
    <property type="entry name" value="PInositol-4-P-4/5-kinase_C_sf"/>
</dbReference>
<comment type="caution">
    <text evidence="2">The sequence shown here is derived from an EMBL/GenBank/DDBJ whole genome shotgun (WGS) entry which is preliminary data.</text>
</comment>
<sequence>TGPAVFLDGLLAHVEGGTRHRACRLRWVAGSAVGTCRPNAAETFDEGVGQLITVGIVDCLQPWTLKKRAAYYLKVCEPQKATVPPAVYGRRFLQHFEEGAFSRARICTKRSLRRPAATSPRLCELLRCRAGLPAARVVRPPLWPVGQSASLQRGEGRWASHGRPRPPTLSPCCASPGAVPYHPQEGCTFSRAPRRPVGLVARRPRVVKR</sequence>
<dbReference type="Proteomes" id="UP001189429">
    <property type="component" value="Unassembled WGS sequence"/>
</dbReference>
<proteinExistence type="predicted"/>